<evidence type="ECO:0000256" key="13">
    <source>
        <dbReference type="ARBA" id="ARBA00023180"/>
    </source>
</evidence>
<keyword evidence="17" id="KW-1185">Reference proteome</keyword>
<evidence type="ECO:0000256" key="9">
    <source>
        <dbReference type="ARBA" id="ARBA00022889"/>
    </source>
</evidence>
<evidence type="ECO:0000259" key="15">
    <source>
        <dbReference type="PROSITE" id="PS50042"/>
    </source>
</evidence>
<gene>
    <name evidence="16" type="ORF">FisN_3Lh240</name>
</gene>
<keyword evidence="5" id="KW-0796">Tight junction</keyword>
<evidence type="ECO:0000256" key="7">
    <source>
        <dbReference type="ARBA" id="ARBA00022475"/>
    </source>
</evidence>
<keyword evidence="6" id="KW-0217">Developmental protein</keyword>
<comment type="subcellular location">
    <subcellularLocation>
        <location evidence="3">Cell junction</location>
        <location evidence="3">Tight junction</location>
    </subcellularLocation>
    <subcellularLocation>
        <location evidence="1">Lateral cell membrane</location>
    </subcellularLocation>
    <subcellularLocation>
        <location evidence="2">Membrane</location>
        <topology evidence="2">Multi-pass membrane protein</topology>
    </subcellularLocation>
</comment>
<reference evidence="16 17" key="1">
    <citation type="journal article" date="2015" name="Plant Cell">
        <title>Oil accumulation by the oleaginous diatom Fistulifera solaris as revealed by the genome and transcriptome.</title>
        <authorList>
            <person name="Tanaka T."/>
            <person name="Maeda Y."/>
            <person name="Veluchamy A."/>
            <person name="Tanaka M."/>
            <person name="Abida H."/>
            <person name="Marechal E."/>
            <person name="Bowler C."/>
            <person name="Muto M."/>
            <person name="Sunaga Y."/>
            <person name="Tanaka M."/>
            <person name="Yoshino T."/>
            <person name="Taniguchi T."/>
            <person name="Fukuda Y."/>
            <person name="Nemoto M."/>
            <person name="Matsumoto M."/>
            <person name="Wong P.S."/>
            <person name="Aburatani S."/>
            <person name="Fujibuchi W."/>
        </authorList>
    </citation>
    <scope>NUCLEOTIDE SEQUENCE [LARGE SCALE GENOMIC DNA]</scope>
    <source>
        <strain evidence="16 17">JPCC DA0580</strain>
    </source>
</reference>
<keyword evidence="8" id="KW-0812">Transmembrane</keyword>
<feature type="region of interest" description="Disordered" evidence="14">
    <location>
        <begin position="284"/>
        <end position="312"/>
    </location>
</feature>
<dbReference type="Proteomes" id="UP000198406">
    <property type="component" value="Unassembled WGS sequence"/>
</dbReference>
<dbReference type="CDD" id="cd00038">
    <property type="entry name" value="CAP_ED"/>
    <property type="match status" value="1"/>
</dbReference>
<dbReference type="Gene3D" id="2.60.120.10">
    <property type="entry name" value="Jelly Rolls"/>
    <property type="match status" value="1"/>
</dbReference>
<evidence type="ECO:0000256" key="3">
    <source>
        <dbReference type="ARBA" id="ARBA00004435"/>
    </source>
</evidence>
<dbReference type="Pfam" id="PF04831">
    <property type="entry name" value="POPDC1-3"/>
    <property type="match status" value="1"/>
</dbReference>
<protein>
    <recommendedName>
        <fullName evidence="15">Cyclic nucleotide-binding domain-containing protein</fullName>
    </recommendedName>
</protein>
<feature type="domain" description="Cyclic nucleotide-binding" evidence="15">
    <location>
        <begin position="194"/>
        <end position="275"/>
    </location>
</feature>
<comment type="similarity">
    <text evidence="4">Belongs to the popeye family.</text>
</comment>
<dbReference type="InterPro" id="IPR055272">
    <property type="entry name" value="POPDC1-3_dom"/>
</dbReference>
<dbReference type="GO" id="GO:0005923">
    <property type="term" value="C:bicellular tight junction"/>
    <property type="evidence" value="ECO:0007669"/>
    <property type="project" value="UniProtKB-SubCell"/>
</dbReference>
<dbReference type="SUPFAM" id="SSF51206">
    <property type="entry name" value="cAMP-binding domain-like"/>
    <property type="match status" value="1"/>
</dbReference>
<evidence type="ECO:0000256" key="8">
    <source>
        <dbReference type="ARBA" id="ARBA00022692"/>
    </source>
</evidence>
<dbReference type="AlphaFoldDB" id="A0A1Z5JPH4"/>
<feature type="compositionally biased region" description="Acidic residues" evidence="14">
    <location>
        <begin position="289"/>
        <end position="298"/>
    </location>
</feature>
<organism evidence="16 17">
    <name type="scientific">Fistulifera solaris</name>
    <name type="common">Oleaginous diatom</name>
    <dbReference type="NCBI Taxonomy" id="1519565"/>
    <lineage>
        <taxon>Eukaryota</taxon>
        <taxon>Sar</taxon>
        <taxon>Stramenopiles</taxon>
        <taxon>Ochrophyta</taxon>
        <taxon>Bacillariophyta</taxon>
        <taxon>Bacillariophyceae</taxon>
        <taxon>Bacillariophycidae</taxon>
        <taxon>Naviculales</taxon>
        <taxon>Naviculaceae</taxon>
        <taxon>Fistulifera</taxon>
    </lineage>
</organism>
<evidence type="ECO:0000256" key="1">
    <source>
        <dbReference type="ARBA" id="ARBA00004124"/>
    </source>
</evidence>
<dbReference type="GO" id="GO:0007155">
    <property type="term" value="P:cell adhesion"/>
    <property type="evidence" value="ECO:0007669"/>
    <property type="project" value="UniProtKB-KW"/>
</dbReference>
<evidence type="ECO:0000256" key="12">
    <source>
        <dbReference type="ARBA" id="ARBA00023136"/>
    </source>
</evidence>
<keyword evidence="7" id="KW-1003">Cell membrane</keyword>
<evidence type="ECO:0000256" key="4">
    <source>
        <dbReference type="ARBA" id="ARBA00007146"/>
    </source>
</evidence>
<evidence type="ECO:0000256" key="6">
    <source>
        <dbReference type="ARBA" id="ARBA00022473"/>
    </source>
</evidence>
<evidence type="ECO:0000256" key="2">
    <source>
        <dbReference type="ARBA" id="ARBA00004141"/>
    </source>
</evidence>
<keyword evidence="12" id="KW-0472">Membrane</keyword>
<dbReference type="InParanoid" id="A0A1Z5JPH4"/>
<dbReference type="PROSITE" id="PS50042">
    <property type="entry name" value="CNMP_BINDING_3"/>
    <property type="match status" value="1"/>
</dbReference>
<keyword evidence="10" id="KW-0965">Cell junction</keyword>
<keyword evidence="9" id="KW-0130">Cell adhesion</keyword>
<sequence>MKKNFIEKLVQNRFQSKAKIRRILDEAKSSSAQKPLPRYITGTRNGVFYRIKVPPPKSILPDIPKLPSSRPAPKSFKQVKAEPEAKNEHVSDVIAQLTLWLKKNWSVLLFNCGSVCTLIGYTRSDVLELRMFAIAGTLSGLIYSIVEIRKFPPMLWGCLFAGINGYKIFEILRERNASVHLSASQEEVYVKHFLPHGVTPKQFEAIDQAATTMKFKEGEIIVKQGEKHRYVYLVVTGSTKASALGRYMTAASVKPEHHEKEGGASGAWIGEMAMLEFLWRKQGGGKDEDSAEQTEQLDADDKDRRLPKPAPLKSDRNMFTIIAKEDWRWHLPLSAK</sequence>
<name>A0A1Z5JPH4_FISSO</name>
<dbReference type="EMBL" id="BDSP01000096">
    <property type="protein sequence ID" value="GAX15796.1"/>
    <property type="molecule type" value="Genomic_DNA"/>
</dbReference>
<dbReference type="InterPro" id="IPR000595">
    <property type="entry name" value="cNMP-bd_dom"/>
</dbReference>
<accession>A0A1Z5JPH4</accession>
<evidence type="ECO:0000256" key="11">
    <source>
        <dbReference type="ARBA" id="ARBA00022989"/>
    </source>
</evidence>
<evidence type="ECO:0000313" key="17">
    <source>
        <dbReference type="Proteomes" id="UP000198406"/>
    </source>
</evidence>
<dbReference type="InterPro" id="IPR014710">
    <property type="entry name" value="RmlC-like_jellyroll"/>
</dbReference>
<evidence type="ECO:0000313" key="16">
    <source>
        <dbReference type="EMBL" id="GAX15796.1"/>
    </source>
</evidence>
<dbReference type="GO" id="GO:0016328">
    <property type="term" value="C:lateral plasma membrane"/>
    <property type="evidence" value="ECO:0007669"/>
    <property type="project" value="UniProtKB-SubCell"/>
</dbReference>
<evidence type="ECO:0000256" key="5">
    <source>
        <dbReference type="ARBA" id="ARBA00022427"/>
    </source>
</evidence>
<dbReference type="PANTHER" id="PTHR12101">
    <property type="entry name" value="POPEYE DOMAIN CONTAINING PROTEIN"/>
    <property type="match status" value="1"/>
</dbReference>
<keyword evidence="11" id="KW-1133">Transmembrane helix</keyword>
<dbReference type="InterPro" id="IPR018490">
    <property type="entry name" value="cNMP-bd_dom_sf"/>
</dbReference>
<dbReference type="PANTHER" id="PTHR12101:SF17">
    <property type="entry name" value="BLOOD VESSEL EPICARDIAL SUBSTANCE"/>
    <property type="match status" value="1"/>
</dbReference>
<proteinExistence type="inferred from homology"/>
<dbReference type="GO" id="GO:0030552">
    <property type="term" value="F:cAMP binding"/>
    <property type="evidence" value="ECO:0007669"/>
    <property type="project" value="TreeGrafter"/>
</dbReference>
<evidence type="ECO:0000256" key="10">
    <source>
        <dbReference type="ARBA" id="ARBA00022949"/>
    </source>
</evidence>
<keyword evidence="13" id="KW-0325">Glycoprotein</keyword>
<comment type="caution">
    <text evidence="16">The sequence shown here is derived from an EMBL/GenBank/DDBJ whole genome shotgun (WGS) entry which is preliminary data.</text>
</comment>
<dbReference type="OrthoDB" id="347381at2759"/>
<evidence type="ECO:0000256" key="14">
    <source>
        <dbReference type="SAM" id="MobiDB-lite"/>
    </source>
</evidence>
<dbReference type="InterPro" id="IPR006916">
    <property type="entry name" value="POPDC1-3"/>
</dbReference>